<dbReference type="InterPro" id="IPR017926">
    <property type="entry name" value="GATASE"/>
</dbReference>
<dbReference type="EC" id="4.3.2.10" evidence="11"/>
<keyword evidence="5 11" id="KW-0315">Glutamine amidotransferase</keyword>
<dbReference type="OrthoDB" id="9807137at2"/>
<keyword evidence="6 11" id="KW-0368">Histidine biosynthesis</keyword>
<dbReference type="NCBIfam" id="TIGR01855">
    <property type="entry name" value="IMP_synth_hisH"/>
    <property type="match status" value="1"/>
</dbReference>
<feature type="active site" evidence="11 12">
    <location>
        <position position="204"/>
    </location>
</feature>
<dbReference type="Gene3D" id="3.40.50.880">
    <property type="match status" value="1"/>
</dbReference>
<evidence type="ECO:0000256" key="6">
    <source>
        <dbReference type="ARBA" id="ARBA00023102"/>
    </source>
</evidence>
<dbReference type="InterPro" id="IPR029062">
    <property type="entry name" value="Class_I_gatase-like"/>
</dbReference>
<gene>
    <name evidence="11 14" type="primary">hisH</name>
    <name evidence="14" type="ORF">FH969_00150</name>
</gene>
<feature type="domain" description="Glutamine amidotransferase" evidence="13">
    <location>
        <begin position="13"/>
        <end position="218"/>
    </location>
</feature>
<dbReference type="UniPathway" id="UPA00031">
    <property type="reaction ID" value="UER00010"/>
</dbReference>
<evidence type="ECO:0000259" key="13">
    <source>
        <dbReference type="Pfam" id="PF00117"/>
    </source>
</evidence>
<dbReference type="PANTHER" id="PTHR42701">
    <property type="entry name" value="IMIDAZOLE GLYCEROL PHOSPHATE SYNTHASE SUBUNIT HISH"/>
    <property type="match status" value="1"/>
</dbReference>
<comment type="caution">
    <text evidence="14">The sequence shown here is derived from an EMBL/GenBank/DDBJ whole genome shotgun (WGS) entry which is preliminary data.</text>
</comment>
<sequence>MPVETPGPRPSVVVLDYGSGNTHSAVRALERAGADVTLTSSPRAVAAADGLVVPGVGAFRAVMEQLLAVRGDQLIERRLAGGRPVLGICVGLQILFTEGVEHGERTDGLGQWPGSVDRLDAPIVPHMGWSPVRVPEGSVLFEGVEHERFYFVHSYGVQTDPAAALAAAGETPLSPPLVTWAEHGSPFVAAVENGPLSATQFHPEKSGDAGARLLRNWVQAL</sequence>
<proteinExistence type="inferred from homology"/>
<dbReference type="AlphaFoldDB" id="A0A5C5BIA3"/>
<evidence type="ECO:0000256" key="11">
    <source>
        <dbReference type="HAMAP-Rule" id="MF_00278"/>
    </source>
</evidence>
<evidence type="ECO:0000313" key="15">
    <source>
        <dbReference type="Proteomes" id="UP000313849"/>
    </source>
</evidence>
<keyword evidence="3 11" id="KW-0028">Amino-acid biosynthesis</keyword>
<evidence type="ECO:0000256" key="10">
    <source>
        <dbReference type="ARBA" id="ARBA00049534"/>
    </source>
</evidence>
<evidence type="ECO:0000256" key="8">
    <source>
        <dbReference type="ARBA" id="ARBA00025299"/>
    </source>
</evidence>
<comment type="catalytic activity">
    <reaction evidence="9 11">
        <text>5-[(5-phospho-1-deoxy-D-ribulos-1-ylimino)methylamino]-1-(5-phospho-beta-D-ribosyl)imidazole-4-carboxamide + L-glutamine = D-erythro-1-(imidazol-4-yl)glycerol 3-phosphate + 5-amino-1-(5-phospho-beta-D-ribosyl)imidazole-4-carboxamide + L-glutamate + H(+)</text>
        <dbReference type="Rhea" id="RHEA:24793"/>
        <dbReference type="ChEBI" id="CHEBI:15378"/>
        <dbReference type="ChEBI" id="CHEBI:29985"/>
        <dbReference type="ChEBI" id="CHEBI:58278"/>
        <dbReference type="ChEBI" id="CHEBI:58359"/>
        <dbReference type="ChEBI" id="CHEBI:58475"/>
        <dbReference type="ChEBI" id="CHEBI:58525"/>
        <dbReference type="EC" id="4.3.2.10"/>
    </reaction>
</comment>
<evidence type="ECO:0000256" key="4">
    <source>
        <dbReference type="ARBA" id="ARBA00022801"/>
    </source>
</evidence>
<evidence type="ECO:0000256" key="7">
    <source>
        <dbReference type="ARBA" id="ARBA00023239"/>
    </source>
</evidence>
<dbReference type="Pfam" id="PF00117">
    <property type="entry name" value="GATase"/>
    <property type="match status" value="1"/>
</dbReference>
<comment type="catalytic activity">
    <reaction evidence="10 11">
        <text>L-glutamine + H2O = L-glutamate + NH4(+)</text>
        <dbReference type="Rhea" id="RHEA:15889"/>
        <dbReference type="ChEBI" id="CHEBI:15377"/>
        <dbReference type="ChEBI" id="CHEBI:28938"/>
        <dbReference type="ChEBI" id="CHEBI:29985"/>
        <dbReference type="ChEBI" id="CHEBI:58359"/>
        <dbReference type="EC" id="3.5.1.2"/>
    </reaction>
</comment>
<comment type="subcellular location">
    <subcellularLocation>
        <location evidence="11">Cytoplasm</location>
    </subcellularLocation>
</comment>
<feature type="active site" description="Nucleophile" evidence="11 12">
    <location>
        <position position="89"/>
    </location>
</feature>
<dbReference type="PROSITE" id="PS51273">
    <property type="entry name" value="GATASE_TYPE_1"/>
    <property type="match status" value="1"/>
</dbReference>
<dbReference type="EMBL" id="VENP01000001">
    <property type="protein sequence ID" value="TNU77371.1"/>
    <property type="molecule type" value="Genomic_DNA"/>
</dbReference>
<protein>
    <recommendedName>
        <fullName evidence="11">Imidazole glycerol phosphate synthase subunit HisH</fullName>
        <ecNumber evidence="11">4.3.2.10</ecNumber>
    </recommendedName>
    <alternativeName>
        <fullName evidence="11">IGP synthase glutaminase subunit</fullName>
        <ecNumber evidence="11">3.5.1.2</ecNumber>
    </alternativeName>
    <alternativeName>
        <fullName evidence="11">IGP synthase subunit HisH</fullName>
    </alternativeName>
    <alternativeName>
        <fullName evidence="11">ImGP synthase subunit HisH</fullName>
        <shortName evidence="11">IGPS subunit HisH</shortName>
    </alternativeName>
</protein>
<organism evidence="14 15">
    <name type="scientific">Miniimonas arenae</name>
    <dbReference type="NCBI Taxonomy" id="676201"/>
    <lineage>
        <taxon>Bacteria</taxon>
        <taxon>Bacillati</taxon>
        <taxon>Actinomycetota</taxon>
        <taxon>Actinomycetes</taxon>
        <taxon>Micrococcales</taxon>
        <taxon>Beutenbergiaceae</taxon>
        <taxon>Miniimonas</taxon>
    </lineage>
</organism>
<dbReference type="GO" id="GO:0004359">
    <property type="term" value="F:glutaminase activity"/>
    <property type="evidence" value="ECO:0007669"/>
    <property type="project" value="UniProtKB-EC"/>
</dbReference>
<dbReference type="HAMAP" id="MF_00278">
    <property type="entry name" value="HisH"/>
    <property type="match status" value="1"/>
</dbReference>
<keyword evidence="11" id="KW-0963">Cytoplasm</keyword>
<accession>A0A5C5BIA3</accession>
<comment type="function">
    <text evidence="8 11">IGPS catalyzes the conversion of PRFAR and glutamine to IGP, AICAR and glutamate. The HisH subunit catalyzes the hydrolysis of glutamine to glutamate and ammonia as part of the synthesis of IGP and AICAR. The resulting ammonia molecule is channeled to the active site of HisF.</text>
</comment>
<evidence type="ECO:0000256" key="5">
    <source>
        <dbReference type="ARBA" id="ARBA00022962"/>
    </source>
</evidence>
<reference evidence="14 15" key="1">
    <citation type="submission" date="2019-06" db="EMBL/GenBank/DDBJ databases">
        <title>Draft genome sequence of Miniimonas arenae KCTC 19750T isolated from sea sand.</title>
        <authorList>
            <person name="Park S.-J."/>
        </authorList>
    </citation>
    <scope>NUCLEOTIDE SEQUENCE [LARGE SCALE GENOMIC DNA]</scope>
    <source>
        <strain evidence="14 15">KCTC 19750</strain>
    </source>
</reference>
<keyword evidence="7 11" id="KW-0456">Lyase</keyword>
<dbReference type="CDD" id="cd01748">
    <property type="entry name" value="GATase1_IGP_Synthase"/>
    <property type="match status" value="1"/>
</dbReference>
<keyword evidence="4 11" id="KW-0378">Hydrolase</keyword>
<evidence type="ECO:0000256" key="1">
    <source>
        <dbReference type="ARBA" id="ARBA00005091"/>
    </source>
</evidence>
<dbReference type="EC" id="3.5.1.2" evidence="11"/>
<dbReference type="Proteomes" id="UP000313849">
    <property type="component" value="Unassembled WGS sequence"/>
</dbReference>
<evidence type="ECO:0000256" key="3">
    <source>
        <dbReference type="ARBA" id="ARBA00022605"/>
    </source>
</evidence>
<dbReference type="PIRSF" id="PIRSF000495">
    <property type="entry name" value="Amidotransf_hisH"/>
    <property type="match status" value="1"/>
</dbReference>
<evidence type="ECO:0000313" key="14">
    <source>
        <dbReference type="EMBL" id="TNU77371.1"/>
    </source>
</evidence>
<dbReference type="PANTHER" id="PTHR42701:SF1">
    <property type="entry name" value="IMIDAZOLE GLYCEROL PHOSPHATE SYNTHASE SUBUNIT HISH"/>
    <property type="match status" value="1"/>
</dbReference>
<feature type="active site" evidence="11 12">
    <location>
        <position position="202"/>
    </location>
</feature>
<dbReference type="GO" id="GO:0005737">
    <property type="term" value="C:cytoplasm"/>
    <property type="evidence" value="ECO:0007669"/>
    <property type="project" value="UniProtKB-SubCell"/>
</dbReference>
<evidence type="ECO:0000256" key="9">
    <source>
        <dbReference type="ARBA" id="ARBA00047838"/>
    </source>
</evidence>
<comment type="pathway">
    <text evidence="1 11">Amino-acid biosynthesis; L-histidine biosynthesis; L-histidine from 5-phospho-alpha-D-ribose 1-diphosphate: step 5/9.</text>
</comment>
<dbReference type="GO" id="GO:0000105">
    <property type="term" value="P:L-histidine biosynthetic process"/>
    <property type="evidence" value="ECO:0007669"/>
    <property type="project" value="UniProtKB-UniRule"/>
</dbReference>
<dbReference type="SUPFAM" id="SSF52317">
    <property type="entry name" value="Class I glutamine amidotransferase-like"/>
    <property type="match status" value="1"/>
</dbReference>
<keyword evidence="15" id="KW-1185">Reference proteome</keyword>
<evidence type="ECO:0000256" key="12">
    <source>
        <dbReference type="PIRSR" id="PIRSR000495-1"/>
    </source>
</evidence>
<name>A0A5C5BIA3_9MICO</name>
<dbReference type="GO" id="GO:0016829">
    <property type="term" value="F:lyase activity"/>
    <property type="evidence" value="ECO:0007669"/>
    <property type="project" value="UniProtKB-KW"/>
</dbReference>
<dbReference type="GO" id="GO:0000107">
    <property type="term" value="F:imidazoleglycerol-phosphate synthase activity"/>
    <property type="evidence" value="ECO:0007669"/>
    <property type="project" value="UniProtKB-UniRule"/>
</dbReference>
<evidence type="ECO:0000256" key="2">
    <source>
        <dbReference type="ARBA" id="ARBA00011152"/>
    </source>
</evidence>
<comment type="subunit">
    <text evidence="2 11">Heterodimer of HisH and HisF.</text>
</comment>
<dbReference type="InterPro" id="IPR010139">
    <property type="entry name" value="Imidazole-glycPsynth_HisH"/>
</dbReference>